<reference evidence="2" key="1">
    <citation type="journal article" date="2024" name="Gigascience">
        <title>Chromosome-level genome of the poultry shaft louse Menopon gallinae provides insight into the host-switching and adaptive evolution of parasitic lice.</title>
        <authorList>
            <person name="Xu Y."/>
            <person name="Ma L."/>
            <person name="Liu S."/>
            <person name="Liang Y."/>
            <person name="Liu Q."/>
            <person name="He Z."/>
            <person name="Tian L."/>
            <person name="Duan Y."/>
            <person name="Cai W."/>
            <person name="Li H."/>
            <person name="Song F."/>
        </authorList>
    </citation>
    <scope>NUCLEOTIDE SEQUENCE</scope>
    <source>
        <strain evidence="2">Cailab_2023a</strain>
    </source>
</reference>
<accession>A0AAW2HCS3</accession>
<evidence type="ECO:0000256" key="1">
    <source>
        <dbReference type="SAM" id="MobiDB-lite"/>
    </source>
</evidence>
<comment type="caution">
    <text evidence="2">The sequence shown here is derived from an EMBL/GenBank/DDBJ whole genome shotgun (WGS) entry which is preliminary data.</text>
</comment>
<protein>
    <submittedName>
        <fullName evidence="2">Uncharacterized protein</fullName>
    </submittedName>
</protein>
<gene>
    <name evidence="2" type="ORF">PYX00_009693</name>
</gene>
<dbReference type="AlphaFoldDB" id="A0AAW2HCS3"/>
<evidence type="ECO:0000313" key="2">
    <source>
        <dbReference type="EMBL" id="KAL0267418.1"/>
    </source>
</evidence>
<dbReference type="EMBL" id="JARGDH010000005">
    <property type="protein sequence ID" value="KAL0267418.1"/>
    <property type="molecule type" value="Genomic_DNA"/>
</dbReference>
<proteinExistence type="predicted"/>
<organism evidence="2">
    <name type="scientific">Menopon gallinae</name>
    <name type="common">poultry shaft louse</name>
    <dbReference type="NCBI Taxonomy" id="328185"/>
    <lineage>
        <taxon>Eukaryota</taxon>
        <taxon>Metazoa</taxon>
        <taxon>Ecdysozoa</taxon>
        <taxon>Arthropoda</taxon>
        <taxon>Hexapoda</taxon>
        <taxon>Insecta</taxon>
        <taxon>Pterygota</taxon>
        <taxon>Neoptera</taxon>
        <taxon>Paraneoptera</taxon>
        <taxon>Psocodea</taxon>
        <taxon>Troctomorpha</taxon>
        <taxon>Phthiraptera</taxon>
        <taxon>Amblycera</taxon>
        <taxon>Menoponidae</taxon>
        <taxon>Menopon</taxon>
    </lineage>
</organism>
<name>A0AAW2HCS3_9NEOP</name>
<sequence length="134" mass="14092">MFPDRSENLGTTETSPRSFVGVTTFSGKCSGISTFPGPGGAPSQTVDKGALATPSTYATEKKKRQGLTKFGPGDSTDSSAANDFLLIRQERISAGSYVPGGCIRGNEVNRSGRIGVGVRLNPVSKSIMRERTFA</sequence>
<feature type="region of interest" description="Disordered" evidence="1">
    <location>
        <begin position="55"/>
        <end position="75"/>
    </location>
</feature>